<name>A0A377TYV3_KLEPN</name>
<evidence type="ECO:0000313" key="1">
    <source>
        <dbReference type="EMBL" id="STS84903.1"/>
    </source>
</evidence>
<protein>
    <submittedName>
        <fullName evidence="1">Uncharacterized protein</fullName>
    </submittedName>
</protein>
<dbReference type="EMBL" id="UGKQ01000007">
    <property type="protein sequence ID" value="STS84903.1"/>
    <property type="molecule type" value="Genomic_DNA"/>
</dbReference>
<dbReference type="AlphaFoldDB" id="A0A377TYV3"/>
<evidence type="ECO:0000313" key="2">
    <source>
        <dbReference type="Proteomes" id="UP000254938"/>
    </source>
</evidence>
<proteinExistence type="predicted"/>
<reference evidence="1 2" key="1">
    <citation type="submission" date="2018-06" db="EMBL/GenBank/DDBJ databases">
        <authorList>
            <consortium name="Pathogen Informatics"/>
            <person name="Doyle S."/>
        </authorList>
    </citation>
    <scope>NUCLEOTIDE SEQUENCE [LARGE SCALE GENOMIC DNA]</scope>
    <source>
        <strain evidence="1 2">NCTC9140</strain>
    </source>
</reference>
<accession>A0A377TYV3</accession>
<organism evidence="1 2">
    <name type="scientific">Klebsiella pneumoniae</name>
    <dbReference type="NCBI Taxonomy" id="573"/>
    <lineage>
        <taxon>Bacteria</taxon>
        <taxon>Pseudomonadati</taxon>
        <taxon>Pseudomonadota</taxon>
        <taxon>Gammaproteobacteria</taxon>
        <taxon>Enterobacterales</taxon>
        <taxon>Enterobacteriaceae</taxon>
        <taxon>Klebsiella/Raoultella group</taxon>
        <taxon>Klebsiella</taxon>
        <taxon>Klebsiella pneumoniae complex</taxon>
    </lineage>
</organism>
<sequence length="68" mass="7889">MPDRAGQGHVQQAQIFRSPFRLRQLEAGLILAQIQHRRERLAIVVKRLVLFTKPGDKRQPDQGVFQPF</sequence>
<dbReference type="Proteomes" id="UP000254938">
    <property type="component" value="Unassembled WGS sequence"/>
</dbReference>
<gene>
    <name evidence="1" type="ORF">NCTC9140_06722</name>
</gene>